<comment type="caution">
    <text evidence="1">The sequence shown here is derived from an EMBL/GenBank/DDBJ whole genome shotgun (WGS) entry which is preliminary data.</text>
</comment>
<gene>
    <name evidence="1" type="ORF">ACFORL_08030</name>
</gene>
<proteinExistence type="predicted"/>
<dbReference type="Proteomes" id="UP001595758">
    <property type="component" value="Unassembled WGS sequence"/>
</dbReference>
<name>A0ABV8CG80_9GAMM</name>
<evidence type="ECO:0008006" key="3">
    <source>
        <dbReference type="Google" id="ProtNLM"/>
    </source>
</evidence>
<sequence length="189" mass="20470">MLKKLISYFANNDFYNDCGAENNCDVINGQFKVSNKEIATPITVNGEAVIEAGSVFKNRVQVNGSLQASQSCFESLLVANGTINLHDIRLETAELSGGISINNTECREQLSIRSAKAEFNHCTLNSINIKAILKAKIQQSVFLMNQTVVKGNITCEGGSAIIYIDNTSAIQGEVIGAEIKQLNPNPETN</sequence>
<protein>
    <recommendedName>
        <fullName evidence="3">Polymer-forming cytoskeletal</fullName>
    </recommendedName>
</protein>
<evidence type="ECO:0000313" key="1">
    <source>
        <dbReference type="EMBL" id="MFC3909020.1"/>
    </source>
</evidence>
<accession>A0ABV8CG80</accession>
<organism evidence="1 2">
    <name type="scientific">Legionella dresdenensis</name>
    <dbReference type="NCBI Taxonomy" id="450200"/>
    <lineage>
        <taxon>Bacteria</taxon>
        <taxon>Pseudomonadati</taxon>
        <taxon>Pseudomonadota</taxon>
        <taxon>Gammaproteobacteria</taxon>
        <taxon>Legionellales</taxon>
        <taxon>Legionellaceae</taxon>
        <taxon>Legionella</taxon>
    </lineage>
</organism>
<keyword evidence="2" id="KW-1185">Reference proteome</keyword>
<dbReference type="EMBL" id="JBHSAB010000019">
    <property type="protein sequence ID" value="MFC3909020.1"/>
    <property type="molecule type" value="Genomic_DNA"/>
</dbReference>
<dbReference type="RefSeq" id="WP_382342850.1">
    <property type="nucleotide sequence ID" value="NZ_JBHSAB010000019.1"/>
</dbReference>
<reference evidence="2" key="1">
    <citation type="journal article" date="2019" name="Int. J. Syst. Evol. Microbiol.">
        <title>The Global Catalogue of Microorganisms (GCM) 10K type strain sequencing project: providing services to taxonomists for standard genome sequencing and annotation.</title>
        <authorList>
            <consortium name="The Broad Institute Genomics Platform"/>
            <consortium name="The Broad Institute Genome Sequencing Center for Infectious Disease"/>
            <person name="Wu L."/>
            <person name="Ma J."/>
        </authorList>
    </citation>
    <scope>NUCLEOTIDE SEQUENCE [LARGE SCALE GENOMIC DNA]</scope>
    <source>
        <strain evidence="2">CCUG 59858</strain>
    </source>
</reference>
<evidence type="ECO:0000313" key="2">
    <source>
        <dbReference type="Proteomes" id="UP001595758"/>
    </source>
</evidence>